<keyword evidence="2" id="KW-0560">Oxidoreductase</keyword>
<dbReference type="NCBIfam" id="NF004825">
    <property type="entry name" value="PRK06181.1"/>
    <property type="match status" value="1"/>
</dbReference>
<dbReference type="EMBL" id="JAUHJS010000002">
    <property type="protein sequence ID" value="MDN4164927.1"/>
    <property type="molecule type" value="Genomic_DNA"/>
</dbReference>
<evidence type="ECO:0000256" key="2">
    <source>
        <dbReference type="ARBA" id="ARBA00023002"/>
    </source>
</evidence>
<dbReference type="InterPro" id="IPR036291">
    <property type="entry name" value="NAD(P)-bd_dom_sf"/>
</dbReference>
<gene>
    <name evidence="4" type="ORF">QWY31_05405</name>
</gene>
<dbReference type="PANTHER" id="PTHR44196:SF1">
    <property type="entry name" value="DEHYDROGENASE_REDUCTASE SDR FAMILY MEMBER 7B"/>
    <property type="match status" value="1"/>
</dbReference>
<organism evidence="4 5">
    <name type="scientific">Shiella aurantiaca</name>
    <dbReference type="NCBI Taxonomy" id="3058365"/>
    <lineage>
        <taxon>Bacteria</taxon>
        <taxon>Pseudomonadati</taxon>
        <taxon>Bacteroidota</taxon>
        <taxon>Cytophagia</taxon>
        <taxon>Cytophagales</taxon>
        <taxon>Shiellaceae</taxon>
        <taxon>Shiella</taxon>
    </lineage>
</organism>
<sequence length="264" mass="29111">MKIASKNIWITGASSGIGEALTLELVRRGGTVFLSARNEASLQRVQKACEGLKGRAFVYPLDVSQEAAIYQLRDTILAEHQHIDILINNSGISQRSLAVETPIAVDRQIMEVNYFGAVNMTKAVLPHMIARKTGHIVSISSIVGKFGFPLRSAYSASKHALHGYFESVRAENQSKGIEVTLVCPGRVKTNISLHALTKEGKAHGQLDQGQEEGISAESCARQIVQAMERSKKEVWIGGKEILMVYIRKYLPFLFYRMAAKVKPT</sequence>
<dbReference type="PROSITE" id="PS00061">
    <property type="entry name" value="ADH_SHORT"/>
    <property type="match status" value="1"/>
</dbReference>
<dbReference type="PANTHER" id="PTHR44196">
    <property type="entry name" value="DEHYDROGENASE/REDUCTASE SDR FAMILY MEMBER 7B"/>
    <property type="match status" value="1"/>
</dbReference>
<dbReference type="InterPro" id="IPR002347">
    <property type="entry name" value="SDR_fam"/>
</dbReference>
<dbReference type="PRINTS" id="PR00080">
    <property type="entry name" value="SDRFAMILY"/>
</dbReference>
<keyword evidence="5" id="KW-1185">Reference proteome</keyword>
<name>A0ABT8F3D1_9BACT</name>
<dbReference type="RefSeq" id="WP_320003451.1">
    <property type="nucleotide sequence ID" value="NZ_JAUHJS010000002.1"/>
</dbReference>
<dbReference type="InterPro" id="IPR020904">
    <property type="entry name" value="Sc_DH/Rdtase_CS"/>
</dbReference>
<comment type="caution">
    <text evidence="4">The sequence shown here is derived from an EMBL/GenBank/DDBJ whole genome shotgun (WGS) entry which is preliminary data.</text>
</comment>
<dbReference type="Proteomes" id="UP001168552">
    <property type="component" value="Unassembled WGS sequence"/>
</dbReference>
<evidence type="ECO:0000313" key="5">
    <source>
        <dbReference type="Proteomes" id="UP001168552"/>
    </source>
</evidence>
<dbReference type="Pfam" id="PF00106">
    <property type="entry name" value="adh_short"/>
    <property type="match status" value="1"/>
</dbReference>
<reference evidence="4" key="1">
    <citation type="submission" date="2023-06" db="EMBL/GenBank/DDBJ databases">
        <title>Cytophagales bacterium Strain LB-30, isolated from soil.</title>
        <authorList>
            <person name="Liu B."/>
        </authorList>
    </citation>
    <scope>NUCLEOTIDE SEQUENCE</scope>
    <source>
        <strain evidence="4">LB-30</strain>
    </source>
</reference>
<evidence type="ECO:0000313" key="4">
    <source>
        <dbReference type="EMBL" id="MDN4164927.1"/>
    </source>
</evidence>
<comment type="similarity">
    <text evidence="1 3">Belongs to the short-chain dehydrogenases/reductases (SDR) family.</text>
</comment>
<accession>A0ABT8F3D1</accession>
<dbReference type="PRINTS" id="PR00081">
    <property type="entry name" value="GDHRDH"/>
</dbReference>
<evidence type="ECO:0000256" key="1">
    <source>
        <dbReference type="ARBA" id="ARBA00006484"/>
    </source>
</evidence>
<dbReference type="Gene3D" id="3.40.50.720">
    <property type="entry name" value="NAD(P)-binding Rossmann-like Domain"/>
    <property type="match status" value="1"/>
</dbReference>
<proteinExistence type="inferred from homology"/>
<protein>
    <submittedName>
        <fullName evidence="4">SDR family oxidoreductase</fullName>
    </submittedName>
</protein>
<evidence type="ECO:0000256" key="3">
    <source>
        <dbReference type="RuleBase" id="RU000363"/>
    </source>
</evidence>
<dbReference type="SUPFAM" id="SSF51735">
    <property type="entry name" value="NAD(P)-binding Rossmann-fold domains"/>
    <property type="match status" value="1"/>
</dbReference>
<dbReference type="CDD" id="cd05332">
    <property type="entry name" value="11beta-HSD1_like_SDR_c"/>
    <property type="match status" value="1"/>
</dbReference>